<accession>A0A0C3C5V3</accession>
<reference evidence="2" key="2">
    <citation type="submission" date="2015-01" db="EMBL/GenBank/DDBJ databases">
        <title>Evolutionary Origins and Diversification of the Mycorrhizal Mutualists.</title>
        <authorList>
            <consortium name="DOE Joint Genome Institute"/>
            <consortium name="Mycorrhizal Genomics Consortium"/>
            <person name="Kohler A."/>
            <person name="Kuo A."/>
            <person name="Nagy L.G."/>
            <person name="Floudas D."/>
            <person name="Copeland A."/>
            <person name="Barry K.W."/>
            <person name="Cichocki N."/>
            <person name="Veneault-Fourrey C."/>
            <person name="LaButti K."/>
            <person name="Lindquist E.A."/>
            <person name="Lipzen A."/>
            <person name="Lundell T."/>
            <person name="Morin E."/>
            <person name="Murat C."/>
            <person name="Riley R."/>
            <person name="Ohm R."/>
            <person name="Sun H."/>
            <person name="Tunlid A."/>
            <person name="Henrissat B."/>
            <person name="Grigoriev I.V."/>
            <person name="Hibbett D.S."/>
            <person name="Martin F."/>
        </authorList>
    </citation>
    <scope>NUCLEOTIDE SEQUENCE [LARGE SCALE GENOMIC DNA]</scope>
    <source>
        <strain evidence="2">h7</strain>
    </source>
</reference>
<dbReference type="OrthoDB" id="3014580at2759"/>
<gene>
    <name evidence="1" type="ORF">M413DRAFT_12330</name>
</gene>
<dbReference type="EMBL" id="KN831787">
    <property type="protein sequence ID" value="KIM38991.1"/>
    <property type="molecule type" value="Genomic_DNA"/>
</dbReference>
<dbReference type="HOGENOM" id="CLU_2015551_0_0_1"/>
<evidence type="ECO:0000313" key="2">
    <source>
        <dbReference type="Proteomes" id="UP000053424"/>
    </source>
</evidence>
<keyword evidence="2" id="KW-1185">Reference proteome</keyword>
<reference evidence="1 2" key="1">
    <citation type="submission" date="2014-04" db="EMBL/GenBank/DDBJ databases">
        <authorList>
            <consortium name="DOE Joint Genome Institute"/>
            <person name="Kuo A."/>
            <person name="Gay G."/>
            <person name="Dore J."/>
            <person name="Kohler A."/>
            <person name="Nagy L.G."/>
            <person name="Floudas D."/>
            <person name="Copeland A."/>
            <person name="Barry K.W."/>
            <person name="Cichocki N."/>
            <person name="Veneault-Fourrey C."/>
            <person name="LaButti K."/>
            <person name="Lindquist E.A."/>
            <person name="Lipzen A."/>
            <person name="Lundell T."/>
            <person name="Morin E."/>
            <person name="Murat C."/>
            <person name="Sun H."/>
            <person name="Tunlid A."/>
            <person name="Henrissat B."/>
            <person name="Grigoriev I.V."/>
            <person name="Hibbett D.S."/>
            <person name="Martin F."/>
            <person name="Nordberg H.P."/>
            <person name="Cantor M.N."/>
            <person name="Hua S.X."/>
        </authorList>
    </citation>
    <scope>NUCLEOTIDE SEQUENCE [LARGE SCALE GENOMIC DNA]</scope>
    <source>
        <strain evidence="2">h7</strain>
    </source>
</reference>
<organism evidence="1 2">
    <name type="scientific">Hebeloma cylindrosporum</name>
    <dbReference type="NCBI Taxonomy" id="76867"/>
    <lineage>
        <taxon>Eukaryota</taxon>
        <taxon>Fungi</taxon>
        <taxon>Dikarya</taxon>
        <taxon>Basidiomycota</taxon>
        <taxon>Agaricomycotina</taxon>
        <taxon>Agaricomycetes</taxon>
        <taxon>Agaricomycetidae</taxon>
        <taxon>Agaricales</taxon>
        <taxon>Agaricineae</taxon>
        <taxon>Hymenogastraceae</taxon>
        <taxon>Hebeloma</taxon>
    </lineage>
</organism>
<dbReference type="AlphaFoldDB" id="A0A0C3C5V3"/>
<protein>
    <submittedName>
        <fullName evidence="1">Uncharacterized protein</fullName>
    </submittedName>
</protein>
<sequence>MKSHPERSVISLFLSLQSINGPALAVVQRNEAYGSSIQSILICLEHSFWLSQQDFNPSGAFIKAWNIYLKTHRAMIDQKLDEYLKSKDSHDWFTVKHCPSEEELDECREIVLNNLLPHPKISI</sequence>
<dbReference type="Proteomes" id="UP000053424">
    <property type="component" value="Unassembled WGS sequence"/>
</dbReference>
<evidence type="ECO:0000313" key="1">
    <source>
        <dbReference type="EMBL" id="KIM38991.1"/>
    </source>
</evidence>
<proteinExistence type="predicted"/>
<name>A0A0C3C5V3_HEBCY</name>